<dbReference type="SUPFAM" id="SSF109604">
    <property type="entry name" value="HD-domain/PDEase-like"/>
    <property type="match status" value="1"/>
</dbReference>
<evidence type="ECO:0000313" key="2">
    <source>
        <dbReference type="EMBL" id="KAJ2678408.1"/>
    </source>
</evidence>
<dbReference type="InterPro" id="IPR006675">
    <property type="entry name" value="HDIG_dom"/>
</dbReference>
<dbReference type="OrthoDB" id="445007at2759"/>
<dbReference type="PANTHER" id="PTHR40202:SF1">
    <property type="entry name" value="HD DOMAIN-CONTAINING PROTEIN"/>
    <property type="match status" value="1"/>
</dbReference>
<dbReference type="InterPro" id="IPR003607">
    <property type="entry name" value="HD/PDEase_dom"/>
</dbReference>
<evidence type="ECO:0000313" key="3">
    <source>
        <dbReference type="Proteomes" id="UP001151518"/>
    </source>
</evidence>
<reference evidence="2" key="1">
    <citation type="submission" date="2022-07" db="EMBL/GenBank/DDBJ databases">
        <title>Phylogenomic reconstructions and comparative analyses of Kickxellomycotina fungi.</title>
        <authorList>
            <person name="Reynolds N.K."/>
            <person name="Stajich J.E."/>
            <person name="Barry K."/>
            <person name="Grigoriev I.V."/>
            <person name="Crous P."/>
            <person name="Smith M.E."/>
        </authorList>
    </citation>
    <scope>NUCLEOTIDE SEQUENCE</scope>
    <source>
        <strain evidence="2">NRRL 3115</strain>
    </source>
</reference>
<dbReference type="InterPro" id="IPR052567">
    <property type="entry name" value="OP_Dioxygenase"/>
</dbReference>
<dbReference type="CDD" id="cd00077">
    <property type="entry name" value="HDc"/>
    <property type="match status" value="1"/>
</dbReference>
<dbReference type="InterPro" id="IPR006674">
    <property type="entry name" value="HD_domain"/>
</dbReference>
<sequence length="217" mass="24258">MSLKTHAPSTKSKIDAVFQLLKNSSKQGYIGESISQLEHALQAAFYATQEDADEETVLAALLHDIGQFCPAKEIHRMLVEDLNDADAVDLPSRPNYKDAKNVGVMGHERLGAEYLRKLGFSPKVCELVESHVVAKRYLTAVDPDYLERLSNASKLSLKFQGGPFSPENVAIFEKDPLFKRKVQLRKWDDASKVVGMNTPGLESYREMATRHLAKNPQ</sequence>
<protein>
    <recommendedName>
        <fullName evidence="1">HD domain-containing protein</fullName>
    </recommendedName>
</protein>
<dbReference type="EMBL" id="JANBTW010000021">
    <property type="protein sequence ID" value="KAJ2678408.1"/>
    <property type="molecule type" value="Genomic_DNA"/>
</dbReference>
<dbReference type="Gene3D" id="1.10.3210.10">
    <property type="entry name" value="Hypothetical protein af1432"/>
    <property type="match status" value="1"/>
</dbReference>
<comment type="caution">
    <text evidence="2">The sequence shown here is derived from an EMBL/GenBank/DDBJ whole genome shotgun (WGS) entry which is preliminary data.</text>
</comment>
<dbReference type="Proteomes" id="UP001151518">
    <property type="component" value="Unassembled WGS sequence"/>
</dbReference>
<proteinExistence type="predicted"/>
<feature type="domain" description="HD" evidence="1">
    <location>
        <begin position="37"/>
        <end position="135"/>
    </location>
</feature>
<name>A0A9W8G951_9FUNG</name>
<gene>
    <name evidence="2" type="ORF">GGI25_002393</name>
</gene>
<organism evidence="2 3">
    <name type="scientific">Coemansia spiralis</name>
    <dbReference type="NCBI Taxonomy" id="417178"/>
    <lineage>
        <taxon>Eukaryota</taxon>
        <taxon>Fungi</taxon>
        <taxon>Fungi incertae sedis</taxon>
        <taxon>Zoopagomycota</taxon>
        <taxon>Kickxellomycotina</taxon>
        <taxon>Kickxellomycetes</taxon>
        <taxon>Kickxellales</taxon>
        <taxon>Kickxellaceae</taxon>
        <taxon>Coemansia</taxon>
    </lineage>
</organism>
<dbReference type="NCBIfam" id="TIGR00277">
    <property type="entry name" value="HDIG"/>
    <property type="match status" value="1"/>
</dbReference>
<accession>A0A9W8G951</accession>
<dbReference type="AlphaFoldDB" id="A0A9W8G951"/>
<evidence type="ECO:0000259" key="1">
    <source>
        <dbReference type="Pfam" id="PF01966"/>
    </source>
</evidence>
<dbReference type="Pfam" id="PF01966">
    <property type="entry name" value="HD"/>
    <property type="match status" value="1"/>
</dbReference>
<dbReference type="PANTHER" id="PTHR40202">
    <property type="match status" value="1"/>
</dbReference>